<dbReference type="GO" id="GO:0005829">
    <property type="term" value="C:cytosol"/>
    <property type="evidence" value="ECO:0007669"/>
    <property type="project" value="TreeGrafter"/>
</dbReference>
<comment type="similarity">
    <text evidence="1">Belongs to the iron-containing alcohol dehydrogenase family.</text>
</comment>
<keyword evidence="2" id="KW-0560">Oxidoreductase</keyword>
<dbReference type="PROSITE" id="PS00060">
    <property type="entry name" value="ADH_IRON_2"/>
    <property type="match status" value="1"/>
</dbReference>
<dbReference type="RefSeq" id="WP_062125210.1">
    <property type="nucleotide sequence ID" value="NZ_BAZW01000021.1"/>
</dbReference>
<dbReference type="GO" id="GO:0008106">
    <property type="term" value="F:alcohol dehydrogenase (NADP+) activity"/>
    <property type="evidence" value="ECO:0007669"/>
    <property type="project" value="TreeGrafter"/>
</dbReference>
<evidence type="ECO:0000256" key="1">
    <source>
        <dbReference type="ARBA" id="ARBA00007358"/>
    </source>
</evidence>
<dbReference type="FunFam" id="3.40.50.1970:FF:000003">
    <property type="entry name" value="Alcohol dehydrogenase, iron-containing"/>
    <property type="match status" value="1"/>
</dbReference>
<dbReference type="Gene3D" id="3.40.50.1970">
    <property type="match status" value="1"/>
</dbReference>
<gene>
    <name evidence="5" type="ORF">JCM15548_12589</name>
</gene>
<dbReference type="InterPro" id="IPR001670">
    <property type="entry name" value="ADH_Fe/GldA"/>
</dbReference>
<dbReference type="Pfam" id="PF25137">
    <property type="entry name" value="ADH_Fe_C"/>
    <property type="match status" value="1"/>
</dbReference>
<proteinExistence type="inferred from homology"/>
<feature type="domain" description="Fe-containing alcohol dehydrogenase-like C-terminal" evidence="4">
    <location>
        <begin position="191"/>
        <end position="386"/>
    </location>
</feature>
<comment type="caution">
    <text evidence="5">The sequence shown here is derived from an EMBL/GenBank/DDBJ whole genome shotgun (WGS) entry which is preliminary data.</text>
</comment>
<dbReference type="GO" id="GO:0046872">
    <property type="term" value="F:metal ion binding"/>
    <property type="evidence" value="ECO:0007669"/>
    <property type="project" value="InterPro"/>
</dbReference>
<sequence>MRNFNYDIPTKILFGKNKVEEMMPEIKTFGSRLLLAYGGGSIKKNGLYDTLVTLFKKNDIFVVELSGIQPNPRISSVREGVRLCRAHKIDLILAVGGGSVIDACKAIAAGVNYKGDAWDFMIGKAQVENPLPIGTILTLAATGSEMNGGAVISNDETLDKRPMGHPSLRPKFSVLDPTYTFSVNKWQTGAGVTDIMSHIFELYYTTDKGVFVPDAMAEALMKTCLQYGLVAIDEPENYEARANLMWAGTLALNGMLSFGKLPGDWATHMIEHEISAIYDVTHGAGLAIIFPVWMEYVLDADNAWRFAQMARNVWGVSEKDDLTAARQGIEAVRDFFSRLGMPSRLSDLNIDGTHIAVMAKKACVYGDLGNIKKLKIDDVRSILEGAL</sequence>
<dbReference type="CDD" id="cd08187">
    <property type="entry name" value="BDH"/>
    <property type="match status" value="1"/>
</dbReference>
<dbReference type="AlphaFoldDB" id="A0A0E9LYV9"/>
<keyword evidence="6" id="KW-1185">Reference proteome</keyword>
<dbReference type="GO" id="GO:1990362">
    <property type="term" value="F:butanol dehydrogenase (NAD+) activity"/>
    <property type="evidence" value="ECO:0007669"/>
    <property type="project" value="InterPro"/>
</dbReference>
<evidence type="ECO:0000256" key="2">
    <source>
        <dbReference type="ARBA" id="ARBA00023002"/>
    </source>
</evidence>
<organism evidence="5 6">
    <name type="scientific">Geofilum rubicundum JCM 15548</name>
    <dbReference type="NCBI Taxonomy" id="1236989"/>
    <lineage>
        <taxon>Bacteria</taxon>
        <taxon>Pseudomonadati</taxon>
        <taxon>Bacteroidota</taxon>
        <taxon>Bacteroidia</taxon>
        <taxon>Marinilabiliales</taxon>
        <taxon>Marinilabiliaceae</taxon>
        <taxon>Geofilum</taxon>
    </lineage>
</organism>
<dbReference type="OrthoDB" id="9801156at2"/>
<dbReference type="InterPro" id="IPR044731">
    <property type="entry name" value="BDH-like"/>
</dbReference>
<dbReference type="InterPro" id="IPR056798">
    <property type="entry name" value="ADH_Fe_C"/>
</dbReference>
<evidence type="ECO:0000259" key="3">
    <source>
        <dbReference type="Pfam" id="PF00465"/>
    </source>
</evidence>
<dbReference type="GO" id="GO:1990002">
    <property type="term" value="F:methylglyoxal reductase (NADPH) (acetol producing) activity"/>
    <property type="evidence" value="ECO:0007669"/>
    <property type="project" value="TreeGrafter"/>
</dbReference>
<evidence type="ECO:0000313" key="5">
    <source>
        <dbReference type="EMBL" id="GAO30326.1"/>
    </source>
</evidence>
<feature type="domain" description="Alcohol dehydrogenase iron-type/glycerol dehydrogenase GldA" evidence="3">
    <location>
        <begin position="9"/>
        <end position="177"/>
    </location>
</feature>
<accession>A0A0E9LYV9</accession>
<dbReference type="InterPro" id="IPR018211">
    <property type="entry name" value="ADH_Fe_CS"/>
</dbReference>
<name>A0A0E9LYV9_9BACT</name>
<evidence type="ECO:0000259" key="4">
    <source>
        <dbReference type="Pfam" id="PF25137"/>
    </source>
</evidence>
<reference evidence="5 6" key="1">
    <citation type="journal article" date="2015" name="Microbes Environ.">
        <title>Distribution and evolution of nitrogen fixation genes in the phylum bacteroidetes.</title>
        <authorList>
            <person name="Inoue J."/>
            <person name="Oshima K."/>
            <person name="Suda W."/>
            <person name="Sakamoto M."/>
            <person name="Iino T."/>
            <person name="Noda S."/>
            <person name="Hongoh Y."/>
            <person name="Hattori M."/>
            <person name="Ohkuma M."/>
        </authorList>
    </citation>
    <scope>NUCLEOTIDE SEQUENCE [LARGE SCALE GENOMIC DNA]</scope>
    <source>
        <strain evidence="5">JCM 15548</strain>
    </source>
</reference>
<dbReference type="EMBL" id="BAZW01000021">
    <property type="protein sequence ID" value="GAO30326.1"/>
    <property type="molecule type" value="Genomic_DNA"/>
</dbReference>
<dbReference type="Gene3D" id="1.20.1090.10">
    <property type="entry name" value="Dehydroquinate synthase-like - alpha domain"/>
    <property type="match status" value="1"/>
</dbReference>
<dbReference type="PANTHER" id="PTHR43633">
    <property type="entry name" value="ALCOHOL DEHYDROGENASE YQHD"/>
    <property type="match status" value="1"/>
</dbReference>
<dbReference type="Pfam" id="PF00465">
    <property type="entry name" value="Fe-ADH"/>
    <property type="match status" value="1"/>
</dbReference>
<dbReference type="SUPFAM" id="SSF56796">
    <property type="entry name" value="Dehydroquinate synthase-like"/>
    <property type="match status" value="1"/>
</dbReference>
<evidence type="ECO:0000313" key="6">
    <source>
        <dbReference type="Proteomes" id="UP000032900"/>
    </source>
</evidence>
<dbReference type="STRING" id="1236989.JCM15548_12589"/>
<protein>
    <submittedName>
        <fullName evidence="5">NADH-dependent butanol dehydrogenase A</fullName>
    </submittedName>
</protein>
<dbReference type="PANTHER" id="PTHR43633:SF1">
    <property type="entry name" value="ALCOHOL DEHYDROGENASE YQHD"/>
    <property type="match status" value="1"/>
</dbReference>
<dbReference type="Proteomes" id="UP000032900">
    <property type="component" value="Unassembled WGS sequence"/>
</dbReference>